<accession>A0A8I1JI36</accession>
<evidence type="ECO:0000256" key="1">
    <source>
        <dbReference type="SAM" id="Phobius"/>
    </source>
</evidence>
<keyword evidence="1" id="KW-0472">Membrane</keyword>
<gene>
    <name evidence="2" type="ORF">JEU22_01445</name>
</gene>
<sequence>MKIIIGKLTKLVRHSAILIVSLCPLEMVLASEVNDTNTRLLRVGDILARKQHDVDAFLHISVAVSVFFAVVMTVGMLTSIRGRQVKNQRKRHSKMNEV</sequence>
<evidence type="ECO:0000313" key="2">
    <source>
        <dbReference type="EMBL" id="MBI6882563.1"/>
    </source>
</evidence>
<proteinExistence type="predicted"/>
<protein>
    <submittedName>
        <fullName evidence="2">Uncharacterized protein</fullName>
    </submittedName>
</protein>
<dbReference type="EMBL" id="JAEHTE010000001">
    <property type="protein sequence ID" value="MBI6882563.1"/>
    <property type="molecule type" value="Genomic_DNA"/>
</dbReference>
<evidence type="ECO:0000313" key="3">
    <source>
        <dbReference type="Proteomes" id="UP000637061"/>
    </source>
</evidence>
<dbReference type="RefSeq" id="WP_198746177.1">
    <property type="nucleotide sequence ID" value="NZ_JAEHTE010000001.1"/>
</dbReference>
<keyword evidence="1" id="KW-1133">Transmembrane helix</keyword>
<organism evidence="2 3">
    <name type="scientific">Pseudomonas putida</name>
    <name type="common">Arthrobacter siderocapsulatus</name>
    <dbReference type="NCBI Taxonomy" id="303"/>
    <lineage>
        <taxon>Bacteria</taxon>
        <taxon>Pseudomonadati</taxon>
        <taxon>Pseudomonadota</taxon>
        <taxon>Gammaproteobacteria</taxon>
        <taxon>Pseudomonadales</taxon>
        <taxon>Pseudomonadaceae</taxon>
        <taxon>Pseudomonas</taxon>
    </lineage>
</organism>
<reference evidence="2" key="1">
    <citation type="submission" date="2020-12" db="EMBL/GenBank/DDBJ databases">
        <title>Enhanced detection system for hospital associated transmission using whole genome sequencing surveillance.</title>
        <authorList>
            <person name="Harrison L.H."/>
            <person name="Van Tyne D."/>
            <person name="Marsh J.W."/>
            <person name="Griffith M.P."/>
            <person name="Snyder D.J."/>
            <person name="Cooper V.S."/>
            <person name="Mustapha M."/>
        </authorList>
    </citation>
    <scope>NUCLEOTIDE SEQUENCE</scope>
    <source>
        <strain evidence="2">PSB00042</strain>
    </source>
</reference>
<comment type="caution">
    <text evidence="2">The sequence shown here is derived from an EMBL/GenBank/DDBJ whole genome shotgun (WGS) entry which is preliminary data.</text>
</comment>
<name>A0A8I1JI36_PSEPU</name>
<dbReference type="Proteomes" id="UP000637061">
    <property type="component" value="Unassembled WGS sequence"/>
</dbReference>
<keyword evidence="1" id="KW-0812">Transmembrane</keyword>
<dbReference type="AlphaFoldDB" id="A0A8I1JI36"/>
<feature type="transmembrane region" description="Helical" evidence="1">
    <location>
        <begin position="56"/>
        <end position="80"/>
    </location>
</feature>